<name>A0A0F9IKN8_9ZZZZ</name>
<dbReference type="AlphaFoldDB" id="A0A0F9IKN8"/>
<gene>
    <name evidence="1" type="ORF">LCGC14_1567160</name>
</gene>
<comment type="caution">
    <text evidence="1">The sequence shown here is derived from an EMBL/GenBank/DDBJ whole genome shotgun (WGS) entry which is preliminary data.</text>
</comment>
<protein>
    <submittedName>
        <fullName evidence="1">Uncharacterized protein</fullName>
    </submittedName>
</protein>
<reference evidence="1" key="1">
    <citation type="journal article" date="2015" name="Nature">
        <title>Complex archaea that bridge the gap between prokaryotes and eukaryotes.</title>
        <authorList>
            <person name="Spang A."/>
            <person name="Saw J.H."/>
            <person name="Jorgensen S.L."/>
            <person name="Zaremba-Niedzwiedzka K."/>
            <person name="Martijn J."/>
            <person name="Lind A.E."/>
            <person name="van Eijk R."/>
            <person name="Schleper C."/>
            <person name="Guy L."/>
            <person name="Ettema T.J."/>
        </authorList>
    </citation>
    <scope>NUCLEOTIDE SEQUENCE</scope>
</reference>
<accession>A0A0F9IKN8</accession>
<organism evidence="1">
    <name type="scientific">marine sediment metagenome</name>
    <dbReference type="NCBI Taxonomy" id="412755"/>
    <lineage>
        <taxon>unclassified sequences</taxon>
        <taxon>metagenomes</taxon>
        <taxon>ecological metagenomes</taxon>
    </lineage>
</organism>
<dbReference type="EMBL" id="LAZR01012172">
    <property type="protein sequence ID" value="KKM28187.1"/>
    <property type="molecule type" value="Genomic_DNA"/>
</dbReference>
<proteinExistence type="predicted"/>
<evidence type="ECO:0000313" key="1">
    <source>
        <dbReference type="EMBL" id="KKM28187.1"/>
    </source>
</evidence>
<sequence>MTGKGVYIKAKCYRMKVGNCLRVSGKMFLKAFPFGFPTIYKTPEQAFLSTMMGSAWGVWRVDRDFDSMDFIISRHEESKKRYYADPDREHLFKRVEDGTLERR</sequence>